<keyword evidence="1" id="KW-0732">Signal</keyword>
<gene>
    <name evidence="2" type="ORF">H010_19037</name>
</gene>
<evidence type="ECO:0000313" key="3">
    <source>
        <dbReference type="Proteomes" id="UP001152876"/>
    </source>
</evidence>
<name>A0A9X4NTY1_9BURK</name>
<dbReference type="AlphaFoldDB" id="A0A9X4NTY1"/>
<comment type="caution">
    <text evidence="2">The sequence shown here is derived from an EMBL/GenBank/DDBJ whole genome shotgun (WGS) entry which is preliminary data.</text>
</comment>
<dbReference type="EMBL" id="AOGK01000019">
    <property type="protein sequence ID" value="MDG5977362.1"/>
    <property type="molecule type" value="Genomic_DNA"/>
</dbReference>
<feature type="signal peptide" evidence="1">
    <location>
        <begin position="1"/>
        <end position="29"/>
    </location>
</feature>
<accession>A0A9X4NTY1</accession>
<keyword evidence="3" id="KW-1185">Reference proteome</keyword>
<evidence type="ECO:0000256" key="1">
    <source>
        <dbReference type="SAM" id="SignalP"/>
    </source>
</evidence>
<evidence type="ECO:0008006" key="4">
    <source>
        <dbReference type="Google" id="ProtNLM"/>
    </source>
</evidence>
<organism evidence="2 3">
    <name type="scientific">Hydrogenophaga taeniospiralis CCUG 15921</name>
    <dbReference type="NCBI Taxonomy" id="1281780"/>
    <lineage>
        <taxon>Bacteria</taxon>
        <taxon>Pseudomonadati</taxon>
        <taxon>Pseudomonadota</taxon>
        <taxon>Betaproteobacteria</taxon>
        <taxon>Burkholderiales</taxon>
        <taxon>Comamonadaceae</taxon>
        <taxon>Hydrogenophaga</taxon>
    </lineage>
</organism>
<sequence length="217" mass="22299">MRWLCNMRFLISGLTVALFVALLGGPALAAGATPSPNMPAVAALALARQVIASADHGGLPFAVVDKKAAVIAVFLGNGQLVGSTPVLLGADYGDRAVPGVGARTQSGQLRKGDRVTTAGRFVSQPGRNIGGESVVWIDYDSALAIHRLRPGPSQQHRATRLASADPQARRVSAGCVVVPVAFYEAVVSPVLGRSRAVVYVMPEAGGAADKLLAPSNA</sequence>
<feature type="chain" id="PRO_5040912004" description="L,D-transpeptidase" evidence="1">
    <location>
        <begin position="30"/>
        <end position="217"/>
    </location>
</feature>
<proteinExistence type="predicted"/>
<evidence type="ECO:0000313" key="2">
    <source>
        <dbReference type="EMBL" id="MDG5977362.1"/>
    </source>
</evidence>
<dbReference type="Proteomes" id="UP001152876">
    <property type="component" value="Unassembled WGS sequence"/>
</dbReference>
<protein>
    <recommendedName>
        <fullName evidence="4">L,D-transpeptidase</fullName>
    </recommendedName>
</protein>
<reference evidence="2" key="1">
    <citation type="submission" date="2013-01" db="EMBL/GenBank/DDBJ databases">
        <title>Genome draft of Hydrogenophaga taeniospiralis 2K1.</title>
        <authorList>
            <person name="Gomila M."/>
            <person name="Lalucat J."/>
        </authorList>
    </citation>
    <scope>NUCLEOTIDE SEQUENCE</scope>
    <source>
        <strain evidence="2">CCUG 15921</strain>
    </source>
</reference>